<evidence type="ECO:0000313" key="3">
    <source>
        <dbReference type="Proteomes" id="UP000765509"/>
    </source>
</evidence>
<reference evidence="2" key="1">
    <citation type="submission" date="2021-03" db="EMBL/GenBank/DDBJ databases">
        <title>Draft genome sequence of rust myrtle Austropuccinia psidii MF-1, a brazilian biotype.</title>
        <authorList>
            <person name="Quecine M.C."/>
            <person name="Pachon D.M.R."/>
            <person name="Bonatelli M.L."/>
            <person name="Correr F.H."/>
            <person name="Franceschini L.M."/>
            <person name="Leite T.F."/>
            <person name="Margarido G.R.A."/>
            <person name="Almeida C.A."/>
            <person name="Ferrarezi J.A."/>
            <person name="Labate C.A."/>
        </authorList>
    </citation>
    <scope>NUCLEOTIDE SEQUENCE</scope>
    <source>
        <strain evidence="2">MF-1</strain>
    </source>
</reference>
<accession>A0A9Q3GL92</accession>
<sequence length="361" mass="39419">MRPHCPPDVTPTLPPISSLTTPYTPTPPPLTILTLTTCPPDMPPMPLAQCPPDMPPMALTILMLTKFPHTGLILNTTYDPYAPTVPSRLDSNAALTLPYLLCHLQFLCSGGALKICLPPPESGIEISDIVSSHELAIEVESLAHESNPDPPGLPECEHRFILNVCSLSKPDTFGIAFISAQPPISHKLNFKIYEKEKTVETCAPTEDAGQDDAQKNQNDSKIPDYVGKKIAEALSLLKMDLDCVKVGESLPEGSRVVIGVPGKGLGKRRNLHATKKTNKKCCTFEVAKVSWDQGDDMINVEVDHIDNEPPHTESPLILNETIHDETPPASPQNIEAFQERETIKHDIMPDPEPKVSSSANF</sequence>
<dbReference type="OrthoDB" id="2518431at2759"/>
<evidence type="ECO:0000313" key="2">
    <source>
        <dbReference type="EMBL" id="MBW0471099.1"/>
    </source>
</evidence>
<dbReference type="EMBL" id="AVOT02002658">
    <property type="protein sequence ID" value="MBW0471099.1"/>
    <property type="molecule type" value="Genomic_DNA"/>
</dbReference>
<proteinExistence type="predicted"/>
<name>A0A9Q3GL92_9BASI</name>
<gene>
    <name evidence="2" type="ORF">O181_010814</name>
</gene>
<organism evidence="2 3">
    <name type="scientific">Austropuccinia psidii MF-1</name>
    <dbReference type="NCBI Taxonomy" id="1389203"/>
    <lineage>
        <taxon>Eukaryota</taxon>
        <taxon>Fungi</taxon>
        <taxon>Dikarya</taxon>
        <taxon>Basidiomycota</taxon>
        <taxon>Pucciniomycotina</taxon>
        <taxon>Pucciniomycetes</taxon>
        <taxon>Pucciniales</taxon>
        <taxon>Sphaerophragmiaceae</taxon>
        <taxon>Austropuccinia</taxon>
    </lineage>
</organism>
<dbReference type="Proteomes" id="UP000765509">
    <property type="component" value="Unassembled WGS sequence"/>
</dbReference>
<evidence type="ECO:0000256" key="1">
    <source>
        <dbReference type="SAM" id="MobiDB-lite"/>
    </source>
</evidence>
<dbReference type="AlphaFoldDB" id="A0A9Q3GL92"/>
<comment type="caution">
    <text evidence="2">The sequence shown here is derived from an EMBL/GenBank/DDBJ whole genome shotgun (WGS) entry which is preliminary data.</text>
</comment>
<keyword evidence="3" id="KW-1185">Reference proteome</keyword>
<feature type="compositionally biased region" description="Pro residues" evidence="1">
    <location>
        <begin position="1"/>
        <end position="14"/>
    </location>
</feature>
<protein>
    <submittedName>
        <fullName evidence="2">Uncharacterized protein</fullName>
    </submittedName>
</protein>
<feature type="region of interest" description="Disordered" evidence="1">
    <location>
        <begin position="1"/>
        <end position="27"/>
    </location>
</feature>